<reference evidence="20" key="1">
    <citation type="submission" date="2019-10" db="EMBL/GenBank/DDBJ databases">
        <title>Draft genome sequece of Microseira wollei NIES-4236.</title>
        <authorList>
            <person name="Yamaguchi H."/>
            <person name="Suzuki S."/>
            <person name="Kawachi M."/>
        </authorList>
    </citation>
    <scope>NUCLEOTIDE SEQUENCE</scope>
    <source>
        <strain evidence="20">NIES-4236</strain>
    </source>
</reference>
<evidence type="ECO:0000313" key="21">
    <source>
        <dbReference type="Proteomes" id="UP001050975"/>
    </source>
</evidence>
<feature type="transmembrane region" description="Helical" evidence="17">
    <location>
        <begin position="65"/>
        <end position="84"/>
    </location>
</feature>
<keyword evidence="12" id="KW-0902">Two-component regulatory system</keyword>
<dbReference type="CDD" id="cd18773">
    <property type="entry name" value="PDC1_HK_sensor"/>
    <property type="match status" value="1"/>
</dbReference>
<dbReference type="Gene3D" id="3.30.565.10">
    <property type="entry name" value="Histidine kinase-like ATPase, C-terminal domain"/>
    <property type="match status" value="1"/>
</dbReference>
<name>A0AAV3XPG2_9CYAN</name>
<dbReference type="Pfam" id="PF00512">
    <property type="entry name" value="HisKA"/>
    <property type="match status" value="1"/>
</dbReference>
<sequence length="1022" mass="114814">MTTLKTITPSNPLTNWMRSLHQLRRTLVLFLLIIAGYAGNYFRIPIVLHADWLFGSFAAMLVVRLYGWGWGTVAGAIASSYTILLWKHPSAFILFTLETFFVGWGLRRRSNNLLLLDVLYWGFIGFPLLWILYVFLAKVDPSSVLFISFKNPVNQISNALLACLILNHTPIAKWIVRSKAEKTIDFEQTLLNLFVAFVLIPALVLTIWNCQGATSEQEHHILASLENTTHNVSTELQNWYQQKQRILENLAAYAKDANLSSSNSLQDTTKLAQSSFAEIRNLYITDAQGKIIVSAMPTDFTTLEQPEYKAFLMEKQPRISGVVFFQGANYPSIIQSVPILQDDGVIGQVFAEIDVNAIAGWLTNNYQSSTEFISILDLQQRAIISTRQDLQFLQRFDRDSNGEIQQINHTTYRWIPTVQPMAKVVRWRKSFYVQKASMGNNLPWQLAIEVPSAQYLVLLDRLYTNGFAVLMLIAVLTPLLAKAISYNLVKPLLQLANLTTNLPDKLIAPKELEFPSSQVSEINALTNNFQLMAIALQNKFQEIQQANLEIQQAKEAADAANQAKSEFLANMSHELRTPLNGILGYTQILQRSETLTDKGRKGIEIIGQCGSHLLTLINDVLDLAKIEASKLELNPVYFYLPSFLESVTEICRIRAEQKDIAFAVQLDPNLHAGIRADEKRLRQVLINLLGNAIKFTEQGRVTFKVEVIGNREELNVTITKISFEVEDTGVGMKPNQIEKIFLPFEQVGEVKQQAEGTGLGLAISQKIISLMGSQIEVISEFGKGSKFWFEVELPQAKEWAVASRVVHQGTIVGYQGKKRTILVVDDKWENRSVIVNLLEPIGFTIVEASDGKEGWETANESKPDALVTDLVMPVMHGFELIKRLRTSAQFKDIPIIASSASVFETDQYKSINAGANAFLPKPVDAHTLMQLLQEYLQLEWIYQSNADSSTSPVDLIPPASEVLQQLLNLVQDGDIQGVVEMAQKLPLSDQKLTPFAAQLVQLANSFQVKRLESFIEQYIDSL</sequence>
<dbReference type="Proteomes" id="UP001050975">
    <property type="component" value="Unassembled WGS sequence"/>
</dbReference>
<dbReference type="InterPro" id="IPR004358">
    <property type="entry name" value="Sig_transdc_His_kin-like_C"/>
</dbReference>
<accession>A0AAV3XPG2</accession>
<comment type="subcellular location">
    <subcellularLocation>
        <location evidence="2">Membrane</location>
    </subcellularLocation>
</comment>
<dbReference type="SUPFAM" id="SSF52172">
    <property type="entry name" value="CheY-like"/>
    <property type="match status" value="1"/>
</dbReference>
<comment type="caution">
    <text evidence="20">The sequence shown here is derived from an EMBL/GenBank/DDBJ whole genome shotgun (WGS) entry which is preliminary data.</text>
</comment>
<dbReference type="Gene3D" id="3.40.50.2300">
    <property type="match status" value="1"/>
</dbReference>
<keyword evidence="11 17" id="KW-1133">Transmembrane helix</keyword>
<dbReference type="PROSITE" id="PS50110">
    <property type="entry name" value="RESPONSE_REGULATORY"/>
    <property type="match status" value="1"/>
</dbReference>
<feature type="transmembrane region" description="Helical" evidence="17">
    <location>
        <begin position="118"/>
        <end position="136"/>
    </location>
</feature>
<dbReference type="InterPro" id="IPR036890">
    <property type="entry name" value="HATPase_C_sf"/>
</dbReference>
<evidence type="ECO:0000256" key="8">
    <source>
        <dbReference type="ARBA" id="ARBA00022741"/>
    </source>
</evidence>
<dbReference type="InterPro" id="IPR011006">
    <property type="entry name" value="CheY-like_superfamily"/>
</dbReference>
<dbReference type="Pfam" id="PF02518">
    <property type="entry name" value="HATPase_c"/>
    <property type="match status" value="1"/>
</dbReference>
<dbReference type="RefSeq" id="WP_226589765.1">
    <property type="nucleotide sequence ID" value="NZ_BLAY01000160.1"/>
</dbReference>
<dbReference type="InterPro" id="IPR003661">
    <property type="entry name" value="HisK_dim/P_dom"/>
</dbReference>
<feature type="domain" description="Response regulatory" evidence="19">
    <location>
        <begin position="820"/>
        <end position="936"/>
    </location>
</feature>
<keyword evidence="7 17" id="KW-0812">Transmembrane</keyword>
<dbReference type="GO" id="GO:0016020">
    <property type="term" value="C:membrane"/>
    <property type="evidence" value="ECO:0007669"/>
    <property type="project" value="UniProtKB-SubCell"/>
</dbReference>
<keyword evidence="6" id="KW-0808">Transferase</keyword>
<evidence type="ECO:0000256" key="3">
    <source>
        <dbReference type="ARBA" id="ARBA00006402"/>
    </source>
</evidence>
<organism evidence="20 21">
    <name type="scientific">Microseira wollei NIES-4236</name>
    <dbReference type="NCBI Taxonomy" id="2530354"/>
    <lineage>
        <taxon>Bacteria</taxon>
        <taxon>Bacillati</taxon>
        <taxon>Cyanobacteriota</taxon>
        <taxon>Cyanophyceae</taxon>
        <taxon>Oscillatoriophycideae</taxon>
        <taxon>Aerosakkonematales</taxon>
        <taxon>Aerosakkonemataceae</taxon>
        <taxon>Microseira</taxon>
    </lineage>
</organism>
<feature type="coiled-coil region" evidence="16">
    <location>
        <begin position="536"/>
        <end position="570"/>
    </location>
</feature>
<dbReference type="CDD" id="cd16922">
    <property type="entry name" value="HATPase_EvgS-ArcB-TorS-like"/>
    <property type="match status" value="1"/>
</dbReference>
<evidence type="ECO:0000313" key="20">
    <source>
        <dbReference type="EMBL" id="GET42367.1"/>
    </source>
</evidence>
<dbReference type="SUPFAM" id="SSF47384">
    <property type="entry name" value="Homodimeric domain of signal transducing histidine kinase"/>
    <property type="match status" value="1"/>
</dbReference>
<dbReference type="CDD" id="cd00082">
    <property type="entry name" value="HisKA"/>
    <property type="match status" value="1"/>
</dbReference>
<dbReference type="PRINTS" id="PR00344">
    <property type="entry name" value="BCTRLSENSOR"/>
</dbReference>
<evidence type="ECO:0000256" key="9">
    <source>
        <dbReference type="ARBA" id="ARBA00022777"/>
    </source>
</evidence>
<dbReference type="PANTHER" id="PTHR43047">
    <property type="entry name" value="TWO-COMPONENT HISTIDINE PROTEIN KINASE"/>
    <property type="match status" value="1"/>
</dbReference>
<evidence type="ECO:0000256" key="13">
    <source>
        <dbReference type="ARBA" id="ARBA00023136"/>
    </source>
</evidence>
<dbReference type="InterPro" id="IPR001789">
    <property type="entry name" value="Sig_transdc_resp-reg_receiver"/>
</dbReference>
<evidence type="ECO:0000256" key="10">
    <source>
        <dbReference type="ARBA" id="ARBA00022840"/>
    </source>
</evidence>
<keyword evidence="21" id="KW-1185">Reference proteome</keyword>
<dbReference type="AlphaFoldDB" id="A0AAV3XPG2"/>
<protein>
    <recommendedName>
        <fullName evidence="14">Circadian input-output histidine kinase CikA</fullName>
        <ecNumber evidence="4">2.7.13.3</ecNumber>
    </recommendedName>
</protein>
<feature type="transmembrane region" description="Helical" evidence="17">
    <location>
        <begin position="156"/>
        <end position="176"/>
    </location>
</feature>
<dbReference type="FunFam" id="3.30.565.10:FF:000010">
    <property type="entry name" value="Sensor histidine kinase RcsC"/>
    <property type="match status" value="1"/>
</dbReference>
<evidence type="ECO:0000256" key="6">
    <source>
        <dbReference type="ARBA" id="ARBA00022679"/>
    </source>
</evidence>
<evidence type="ECO:0000256" key="5">
    <source>
        <dbReference type="ARBA" id="ARBA00022553"/>
    </source>
</evidence>
<evidence type="ECO:0000256" key="12">
    <source>
        <dbReference type="ARBA" id="ARBA00023012"/>
    </source>
</evidence>
<keyword evidence="5 15" id="KW-0597">Phosphoprotein</keyword>
<dbReference type="SUPFAM" id="SSF55874">
    <property type="entry name" value="ATPase domain of HSP90 chaperone/DNA topoisomerase II/histidine kinase"/>
    <property type="match status" value="1"/>
</dbReference>
<dbReference type="EC" id="2.7.13.3" evidence="4"/>
<evidence type="ECO:0000256" key="4">
    <source>
        <dbReference type="ARBA" id="ARBA00012438"/>
    </source>
</evidence>
<dbReference type="EMBL" id="BLAY01000160">
    <property type="protein sequence ID" value="GET42367.1"/>
    <property type="molecule type" value="Genomic_DNA"/>
</dbReference>
<evidence type="ECO:0000259" key="18">
    <source>
        <dbReference type="PROSITE" id="PS50109"/>
    </source>
</evidence>
<dbReference type="GO" id="GO:0005524">
    <property type="term" value="F:ATP binding"/>
    <property type="evidence" value="ECO:0007669"/>
    <property type="project" value="UniProtKB-KW"/>
</dbReference>
<keyword evidence="13 17" id="KW-0472">Membrane</keyword>
<keyword evidence="9 20" id="KW-0418">Kinase</keyword>
<evidence type="ECO:0000256" key="2">
    <source>
        <dbReference type="ARBA" id="ARBA00004370"/>
    </source>
</evidence>
<dbReference type="InterPro" id="IPR003594">
    <property type="entry name" value="HATPase_dom"/>
</dbReference>
<dbReference type="PROSITE" id="PS50109">
    <property type="entry name" value="HIS_KIN"/>
    <property type="match status" value="1"/>
</dbReference>
<evidence type="ECO:0000259" key="19">
    <source>
        <dbReference type="PROSITE" id="PS50110"/>
    </source>
</evidence>
<evidence type="ECO:0000256" key="16">
    <source>
        <dbReference type="SAM" id="Coils"/>
    </source>
</evidence>
<feature type="transmembrane region" description="Helical" evidence="17">
    <location>
        <begin position="188"/>
        <end position="208"/>
    </location>
</feature>
<feature type="modified residue" description="4-aspartylphosphate" evidence="15">
    <location>
        <position position="869"/>
    </location>
</feature>
<comment type="similarity">
    <text evidence="3">In the N-terminal section; belongs to the phytochrome family.</text>
</comment>
<feature type="transmembrane region" description="Helical" evidence="17">
    <location>
        <begin position="26"/>
        <end position="44"/>
    </location>
</feature>
<dbReference type="GO" id="GO:0000155">
    <property type="term" value="F:phosphorelay sensor kinase activity"/>
    <property type="evidence" value="ECO:0007669"/>
    <property type="project" value="InterPro"/>
</dbReference>
<dbReference type="Gene3D" id="3.30.450.20">
    <property type="entry name" value="PAS domain"/>
    <property type="match status" value="1"/>
</dbReference>
<dbReference type="SMART" id="SM00387">
    <property type="entry name" value="HATPase_c"/>
    <property type="match status" value="1"/>
</dbReference>
<dbReference type="InterPro" id="IPR005467">
    <property type="entry name" value="His_kinase_dom"/>
</dbReference>
<feature type="domain" description="Histidine kinase" evidence="18">
    <location>
        <begin position="570"/>
        <end position="795"/>
    </location>
</feature>
<dbReference type="SMART" id="SM00388">
    <property type="entry name" value="HisKA"/>
    <property type="match status" value="1"/>
</dbReference>
<keyword evidence="10" id="KW-0067">ATP-binding</keyword>
<dbReference type="Pfam" id="PF00072">
    <property type="entry name" value="Response_reg"/>
    <property type="match status" value="1"/>
</dbReference>
<evidence type="ECO:0000256" key="1">
    <source>
        <dbReference type="ARBA" id="ARBA00000085"/>
    </source>
</evidence>
<keyword evidence="8" id="KW-0547">Nucleotide-binding</keyword>
<keyword evidence="16" id="KW-0175">Coiled coil</keyword>
<evidence type="ECO:0000256" key="14">
    <source>
        <dbReference type="ARBA" id="ARBA00074306"/>
    </source>
</evidence>
<evidence type="ECO:0000256" key="7">
    <source>
        <dbReference type="ARBA" id="ARBA00022692"/>
    </source>
</evidence>
<evidence type="ECO:0000256" key="15">
    <source>
        <dbReference type="PROSITE-ProRule" id="PRU00169"/>
    </source>
</evidence>
<dbReference type="SMART" id="SM00448">
    <property type="entry name" value="REC"/>
    <property type="match status" value="1"/>
</dbReference>
<comment type="catalytic activity">
    <reaction evidence="1">
        <text>ATP + protein L-histidine = ADP + protein N-phospho-L-histidine.</text>
        <dbReference type="EC" id="2.7.13.3"/>
    </reaction>
</comment>
<evidence type="ECO:0000256" key="11">
    <source>
        <dbReference type="ARBA" id="ARBA00022989"/>
    </source>
</evidence>
<gene>
    <name evidence="20" type="ORF">MiSe_71840</name>
</gene>
<evidence type="ECO:0000256" key="17">
    <source>
        <dbReference type="SAM" id="Phobius"/>
    </source>
</evidence>
<dbReference type="InterPro" id="IPR036097">
    <property type="entry name" value="HisK_dim/P_sf"/>
</dbReference>
<proteinExistence type="inferred from homology"/>
<dbReference type="Gene3D" id="1.10.287.130">
    <property type="match status" value="1"/>
</dbReference>
<dbReference type="FunFam" id="1.10.287.130:FF:000004">
    <property type="entry name" value="Ethylene receptor 1"/>
    <property type="match status" value="1"/>
</dbReference>
<dbReference type="PANTHER" id="PTHR43047:SF64">
    <property type="entry name" value="HISTIDINE KINASE CONTAINING CHEY-HOMOLOGOUS RECEIVER DOMAIN AND PAS DOMAIN-RELATED"/>
    <property type="match status" value="1"/>
</dbReference>